<gene>
    <name evidence="2" type="ORF">BAL341_3258</name>
</gene>
<accession>A0A486XV76</accession>
<evidence type="ECO:0000313" key="2">
    <source>
        <dbReference type="EMBL" id="VHO06222.1"/>
    </source>
</evidence>
<evidence type="ECO:0000259" key="1">
    <source>
        <dbReference type="Pfam" id="PF01609"/>
    </source>
</evidence>
<dbReference type="PANTHER" id="PTHR35404:SF8">
    <property type="entry name" value="TRANSPOSASE OF TN10"/>
    <property type="match status" value="1"/>
</dbReference>
<dbReference type="GO" id="GO:0003677">
    <property type="term" value="F:DNA binding"/>
    <property type="evidence" value="ECO:0007669"/>
    <property type="project" value="InterPro"/>
</dbReference>
<organism evidence="2">
    <name type="scientific">Rheinheimera sp. BAL341</name>
    <dbReference type="NCBI Taxonomy" id="1708203"/>
    <lineage>
        <taxon>Bacteria</taxon>
        <taxon>Pseudomonadati</taxon>
        <taxon>Pseudomonadota</taxon>
        <taxon>Gammaproteobacteria</taxon>
        <taxon>Chromatiales</taxon>
        <taxon>Chromatiaceae</taxon>
        <taxon>Rheinheimera</taxon>
    </lineage>
</organism>
<dbReference type="GO" id="GO:0006313">
    <property type="term" value="P:DNA transposition"/>
    <property type="evidence" value="ECO:0007669"/>
    <property type="project" value="InterPro"/>
</dbReference>
<feature type="domain" description="Transposase IS4-like" evidence="1">
    <location>
        <begin position="99"/>
        <end position="192"/>
    </location>
</feature>
<dbReference type="AlphaFoldDB" id="A0A486XV76"/>
<reference evidence="2" key="1">
    <citation type="submission" date="2019-04" db="EMBL/GenBank/DDBJ databases">
        <authorList>
            <person name="Brambilla D."/>
        </authorList>
    </citation>
    <scope>NUCLEOTIDE SEQUENCE</scope>
    <source>
        <strain evidence="2">BAL1</strain>
    </source>
</reference>
<dbReference type="SUPFAM" id="SSF53098">
    <property type="entry name" value="Ribonuclease H-like"/>
    <property type="match status" value="1"/>
</dbReference>
<proteinExistence type="predicted"/>
<name>A0A486XV76_9GAMM</name>
<dbReference type="PANTHER" id="PTHR35404">
    <property type="entry name" value="TRANSPOSASE OF TN10"/>
    <property type="match status" value="1"/>
</dbReference>
<dbReference type="Pfam" id="PF01609">
    <property type="entry name" value="DDE_Tnp_1"/>
    <property type="match status" value="1"/>
</dbReference>
<sequence>MNVQRMLADFLSFVIPKSIHKTKMASLCASLQSLVTNGKCTVTAIGCGIQSAANEKHCIKRADRLLSNDAFQADIPLIYVALTKALIQTKQPLILVDWSNADKKKSHFILRASLALEGRSLTLLQEVKAIDDYNCPHVHQAFLLRLKTRLPADCRPIIVTDADAGFKVPWLKQIRKLGWHYIARVRGNQTLQLPDTRAFISVNQL</sequence>
<dbReference type="InterPro" id="IPR002559">
    <property type="entry name" value="Transposase_11"/>
</dbReference>
<dbReference type="InterPro" id="IPR012337">
    <property type="entry name" value="RNaseH-like_sf"/>
</dbReference>
<protein>
    <submittedName>
        <fullName evidence="2">Putative transposase</fullName>
    </submittedName>
</protein>
<dbReference type="GO" id="GO:0004803">
    <property type="term" value="F:transposase activity"/>
    <property type="evidence" value="ECO:0007669"/>
    <property type="project" value="InterPro"/>
</dbReference>
<dbReference type="EMBL" id="CAAJGR010000025">
    <property type="protein sequence ID" value="VHO06222.1"/>
    <property type="molecule type" value="Genomic_DNA"/>
</dbReference>